<keyword evidence="2" id="KW-1185">Reference proteome</keyword>
<dbReference type="Pfam" id="PF19818">
    <property type="entry name" value="DUF6301"/>
    <property type="match status" value="1"/>
</dbReference>
<evidence type="ECO:0000313" key="2">
    <source>
        <dbReference type="Proteomes" id="UP000261811"/>
    </source>
</evidence>
<reference evidence="1 2" key="1">
    <citation type="submission" date="2018-08" db="EMBL/GenBank/DDBJ databases">
        <title>Actinomadura jelena sp. nov., a novel Actinomycete isolated from soil in Chad.</title>
        <authorList>
            <person name="Shi L."/>
        </authorList>
    </citation>
    <scope>NUCLEOTIDE SEQUENCE [LARGE SCALE GENOMIC DNA]</scope>
    <source>
        <strain evidence="1 2">NEAU-G17</strain>
    </source>
</reference>
<proteinExistence type="predicted"/>
<comment type="caution">
    <text evidence="1">The sequence shown here is derived from an EMBL/GenBank/DDBJ whole genome shotgun (WGS) entry which is preliminary data.</text>
</comment>
<dbReference type="InterPro" id="IPR046268">
    <property type="entry name" value="DUF6301"/>
</dbReference>
<evidence type="ECO:0000313" key="1">
    <source>
        <dbReference type="EMBL" id="RFU39477.1"/>
    </source>
</evidence>
<dbReference type="Proteomes" id="UP000261811">
    <property type="component" value="Unassembled WGS sequence"/>
</dbReference>
<name>A0A372JHJ8_9ACTN</name>
<accession>A0A372JHJ8</accession>
<organism evidence="1 2">
    <name type="scientific">Actinomadura logoneensis</name>
    <dbReference type="NCBI Taxonomy" id="2293572"/>
    <lineage>
        <taxon>Bacteria</taxon>
        <taxon>Bacillati</taxon>
        <taxon>Actinomycetota</taxon>
        <taxon>Actinomycetes</taxon>
        <taxon>Streptosporangiales</taxon>
        <taxon>Thermomonosporaceae</taxon>
        <taxon>Actinomadura</taxon>
    </lineage>
</organism>
<dbReference type="EMBL" id="QURH01000337">
    <property type="protein sequence ID" value="RFU39477.1"/>
    <property type="molecule type" value="Genomic_DNA"/>
</dbReference>
<dbReference type="AlphaFoldDB" id="A0A372JHJ8"/>
<sequence>MTPARLPDERIAELATAFRDLRWDWTAGAVGELADRLGWSVYMTTGGTVWLDDGLGPASASVDLRDDRAVMVTAGTSAYIDQEAPEQRTWLRDEFARVVSVCTESLGSPTRRAPGELPMVSWAGAETTVAVWRTRVRVNLFVATNDYLEKWDKES</sequence>
<protein>
    <submittedName>
        <fullName evidence="1">Uncharacterized protein</fullName>
    </submittedName>
</protein>
<dbReference type="OrthoDB" id="4565671at2"/>
<dbReference type="RefSeq" id="WP_117359386.1">
    <property type="nucleotide sequence ID" value="NZ_QURH01000337.1"/>
</dbReference>
<gene>
    <name evidence="1" type="ORF">DZF91_22235</name>
</gene>